<dbReference type="eggNOG" id="ENOG5033CSV">
    <property type="taxonomic scope" value="Bacteria"/>
</dbReference>
<gene>
    <name evidence="2" type="ORF">SAMN04487884_103163</name>
</gene>
<evidence type="ECO:0000313" key="3">
    <source>
        <dbReference type="Proteomes" id="UP000182584"/>
    </source>
</evidence>
<dbReference type="OrthoDB" id="1655097at2"/>
<evidence type="ECO:0000256" key="1">
    <source>
        <dbReference type="SAM" id="Phobius"/>
    </source>
</evidence>
<sequence length="198" mass="22194">MNDGSAYTRNQSSLFLIEVIIAVFFFAITAVVCIRIFVKAHIVSEKSQELTQSYIEADNIAQVFINSGANIDLIISRYSEYAVTLSQEGEYTGTILILYDSDFKPIPNPTDNINQTIESTAYELILTQSLEDALDVYEGLNSYTEAGYACKASIYIYNMQLSDTLITDAYFENLKEHEENRVLTLPIDLYLGDIDTGA</sequence>
<keyword evidence="1" id="KW-1133">Transmembrane helix</keyword>
<proteinExistence type="predicted"/>
<evidence type="ECO:0000313" key="2">
    <source>
        <dbReference type="EMBL" id="SER24839.1"/>
    </source>
</evidence>
<protein>
    <submittedName>
        <fullName evidence="2">Uncharacterized protein</fullName>
    </submittedName>
</protein>
<dbReference type="EMBL" id="FOGJ01000003">
    <property type="protein sequence ID" value="SER24839.1"/>
    <property type="molecule type" value="Genomic_DNA"/>
</dbReference>
<dbReference type="AlphaFoldDB" id="A0A1H9MMU0"/>
<keyword evidence="1" id="KW-0812">Transmembrane</keyword>
<dbReference type="Proteomes" id="UP000182584">
    <property type="component" value="Unassembled WGS sequence"/>
</dbReference>
<keyword evidence="1" id="KW-0472">Membrane</keyword>
<organism evidence="2 3">
    <name type="scientific">Butyrivibrio fibrisolvens</name>
    <dbReference type="NCBI Taxonomy" id="831"/>
    <lineage>
        <taxon>Bacteria</taxon>
        <taxon>Bacillati</taxon>
        <taxon>Bacillota</taxon>
        <taxon>Clostridia</taxon>
        <taxon>Lachnospirales</taxon>
        <taxon>Lachnospiraceae</taxon>
        <taxon>Butyrivibrio</taxon>
    </lineage>
</organism>
<feature type="transmembrane region" description="Helical" evidence="1">
    <location>
        <begin position="12"/>
        <end position="38"/>
    </location>
</feature>
<reference evidence="2 3" key="1">
    <citation type="submission" date="2016-10" db="EMBL/GenBank/DDBJ databases">
        <authorList>
            <person name="de Groot N.N."/>
        </authorList>
    </citation>
    <scope>NUCLEOTIDE SEQUENCE [LARGE SCALE GENOMIC DNA]</scope>
    <source>
        <strain evidence="2 3">AR40</strain>
    </source>
</reference>
<name>A0A1H9MMU0_BUTFI</name>
<dbReference type="RefSeq" id="WP_022757173.1">
    <property type="nucleotide sequence ID" value="NZ_FOGJ01000003.1"/>
</dbReference>
<accession>A0A1H9MMU0</accession>